<evidence type="ECO:0000313" key="1">
    <source>
        <dbReference type="EMBL" id="RHY29348.1"/>
    </source>
</evidence>
<reference evidence="1 2" key="1">
    <citation type="submission" date="2018-08" db="EMBL/GenBank/DDBJ databases">
        <title>Aphanomyces genome sequencing and annotation.</title>
        <authorList>
            <person name="Minardi D."/>
            <person name="Oidtmann B."/>
            <person name="Van Der Giezen M."/>
            <person name="Studholme D.J."/>
        </authorList>
    </citation>
    <scope>NUCLEOTIDE SEQUENCE [LARGE SCALE GENOMIC DNA]</scope>
    <source>
        <strain evidence="1 2">NJM0002</strain>
    </source>
</reference>
<name>A0A3R6VL83_9STRA</name>
<dbReference type="Proteomes" id="UP000285060">
    <property type="component" value="Unassembled WGS sequence"/>
</dbReference>
<dbReference type="AlphaFoldDB" id="A0A3R6VL83"/>
<sequence>MWEYGLSNFPFVPVEVGLNRRISYTLPSRIPQNCVRLLNASPAREHWECIGVPKLLARNPASYPYHFPNTRLKWQGKIRYADRLFFSKTRATRESRQFQKRFKDSGIPHDVLTDLIHEENRYVPISSRAKPLRVVVRGAAACHVITFHNAEFTDHTADSIQFPSMLYHVAPSPHVDDEFSCISTSGKLFSWTAAGGAQVVGHAMPQQRWLRCEYSSPHKSMVQWRHAGLHPATVTKQPHTIGTVDVLDISSPDHDRAIILSGSAVTNKVSVHWYHGHAADDPTMLSLRGASASQISAADAAFDLHLPDTTPWVHQIGACALRTADDVCDVFQLSSLGDLFVHVIQHNPSDALCMQANVPCGRAMRTAPEDVQHEDPISMPLPAKAFLPEHDAASMQPFRLLHVARLQQTLAPPACTTLPATDRLADLPSRLAALLTTSTTLVAVMRTYYSTRPTYSHLVHAVAALPHVMLRFTTPHAMPQHTLPRRHASDDNRPLCGCHDPISAYVNSSPPPMPCEDSQCPLPHLWIIQPTPPDPPSPKHTWHPSAVPLTNKPLQYDALVNTTSHAQVVVDLEAVYGDSHDALPSSPRRIKQQLQFSW</sequence>
<proteinExistence type="predicted"/>
<gene>
    <name evidence="1" type="ORF">DYB32_005210</name>
</gene>
<evidence type="ECO:0000313" key="2">
    <source>
        <dbReference type="Proteomes" id="UP000285060"/>
    </source>
</evidence>
<dbReference type="VEuPathDB" id="FungiDB:H310_12779"/>
<organism evidence="1 2">
    <name type="scientific">Aphanomyces invadans</name>
    <dbReference type="NCBI Taxonomy" id="157072"/>
    <lineage>
        <taxon>Eukaryota</taxon>
        <taxon>Sar</taxon>
        <taxon>Stramenopiles</taxon>
        <taxon>Oomycota</taxon>
        <taxon>Saprolegniomycetes</taxon>
        <taxon>Saprolegniales</taxon>
        <taxon>Verrucalvaceae</taxon>
        <taxon>Aphanomyces</taxon>
    </lineage>
</organism>
<protein>
    <submittedName>
        <fullName evidence="1">Uncharacterized protein</fullName>
    </submittedName>
</protein>
<dbReference type="EMBL" id="QUSY01000451">
    <property type="protein sequence ID" value="RHY29348.1"/>
    <property type="molecule type" value="Genomic_DNA"/>
</dbReference>
<accession>A0A3R6VL83</accession>
<comment type="caution">
    <text evidence="1">The sequence shown here is derived from an EMBL/GenBank/DDBJ whole genome shotgun (WGS) entry which is preliminary data.</text>
</comment>
<keyword evidence="2" id="KW-1185">Reference proteome</keyword>